<feature type="compositionally biased region" description="Basic and acidic residues" evidence="1">
    <location>
        <begin position="43"/>
        <end position="63"/>
    </location>
</feature>
<dbReference type="InterPro" id="IPR032272">
    <property type="entry name" value="DUF4834"/>
</dbReference>
<protein>
    <recommendedName>
        <fullName evidence="4">DUF4834 domain-containing protein</fullName>
    </recommendedName>
</protein>
<dbReference type="Pfam" id="PF16118">
    <property type="entry name" value="DUF4834"/>
    <property type="match status" value="1"/>
</dbReference>
<keyword evidence="2" id="KW-1133">Transmembrane helix</keyword>
<evidence type="ECO:0008006" key="4">
    <source>
        <dbReference type="Google" id="ProtNLM"/>
    </source>
</evidence>
<feature type="transmembrane region" description="Helical" evidence="2">
    <location>
        <begin position="6"/>
        <end position="26"/>
    </location>
</feature>
<evidence type="ECO:0000256" key="1">
    <source>
        <dbReference type="SAM" id="MobiDB-lite"/>
    </source>
</evidence>
<evidence type="ECO:0000256" key="2">
    <source>
        <dbReference type="SAM" id="Phobius"/>
    </source>
</evidence>
<reference evidence="3" key="1">
    <citation type="submission" date="2019-03" db="EMBL/GenBank/DDBJ databases">
        <title>Single cell metagenomics reveals metabolic interactions within the superorganism composed of flagellate Streblomastix strix and complex community of Bacteroidetes bacteria on its surface.</title>
        <authorList>
            <person name="Treitli S.C."/>
            <person name="Kolisko M."/>
            <person name="Husnik F."/>
            <person name="Keeling P."/>
            <person name="Hampl V."/>
        </authorList>
    </citation>
    <scope>NUCLEOTIDE SEQUENCE</scope>
    <source>
        <strain evidence="3">STM</strain>
    </source>
</reference>
<organism evidence="3">
    <name type="scientific">termite gut metagenome</name>
    <dbReference type="NCBI Taxonomy" id="433724"/>
    <lineage>
        <taxon>unclassified sequences</taxon>
        <taxon>metagenomes</taxon>
        <taxon>organismal metagenomes</taxon>
    </lineage>
</organism>
<accession>A0A5J4RGK9</accession>
<keyword evidence="2" id="KW-0472">Membrane</keyword>
<dbReference type="EMBL" id="SNRY01001261">
    <property type="protein sequence ID" value="KAA6332280.1"/>
    <property type="molecule type" value="Genomic_DNA"/>
</dbReference>
<dbReference type="AlphaFoldDB" id="A0A5J4RGK9"/>
<name>A0A5J4RGK9_9ZZZZ</name>
<sequence>MAIIAFIIFFVFFVLLFGLSLIGNIVRTVFGFDRRTNSGTEQKQTHKENNKKYAKKQETTSKRKKIIPKDEGEYVDFEEMKD</sequence>
<keyword evidence="2" id="KW-0812">Transmembrane</keyword>
<comment type="caution">
    <text evidence="3">The sequence shown here is derived from an EMBL/GenBank/DDBJ whole genome shotgun (WGS) entry which is preliminary data.</text>
</comment>
<proteinExistence type="predicted"/>
<evidence type="ECO:0000313" key="3">
    <source>
        <dbReference type="EMBL" id="KAA6332280.1"/>
    </source>
</evidence>
<gene>
    <name evidence="3" type="ORF">EZS27_019195</name>
</gene>
<feature type="region of interest" description="Disordered" evidence="1">
    <location>
        <begin position="37"/>
        <end position="63"/>
    </location>
</feature>